<dbReference type="SUPFAM" id="SSF51316">
    <property type="entry name" value="Mss4-like"/>
    <property type="match status" value="1"/>
</dbReference>
<keyword evidence="2" id="KW-0479">Metal-binding</keyword>
<dbReference type="InterPro" id="IPR011057">
    <property type="entry name" value="Mss4-like_sf"/>
</dbReference>
<dbReference type="EMBL" id="JAADJT010000008">
    <property type="protein sequence ID" value="NGZ86383.1"/>
    <property type="molecule type" value="Genomic_DNA"/>
</dbReference>
<evidence type="ECO:0000256" key="3">
    <source>
        <dbReference type="ARBA" id="ARBA00022833"/>
    </source>
</evidence>
<organism evidence="5 6">
    <name type="scientific">Duganella aceris</name>
    <dbReference type="NCBI Taxonomy" id="2703883"/>
    <lineage>
        <taxon>Bacteria</taxon>
        <taxon>Pseudomonadati</taxon>
        <taxon>Pseudomonadota</taxon>
        <taxon>Betaproteobacteria</taxon>
        <taxon>Burkholderiales</taxon>
        <taxon>Oxalobacteraceae</taxon>
        <taxon>Telluria group</taxon>
        <taxon>Duganella</taxon>
    </lineage>
</organism>
<evidence type="ECO:0000256" key="1">
    <source>
        <dbReference type="ARBA" id="ARBA00005495"/>
    </source>
</evidence>
<dbReference type="Pfam" id="PF04828">
    <property type="entry name" value="GFA"/>
    <property type="match status" value="1"/>
</dbReference>
<dbReference type="RefSeq" id="WP_166106167.1">
    <property type="nucleotide sequence ID" value="NZ_JAADJT010000008.1"/>
</dbReference>
<comment type="similarity">
    <text evidence="1">Belongs to the Gfa family.</text>
</comment>
<reference evidence="6" key="1">
    <citation type="submission" date="2023-07" db="EMBL/GenBank/DDBJ databases">
        <title>Duganella aceri sp. nov., isolated from tree sap.</title>
        <authorList>
            <person name="Kim I.S."/>
        </authorList>
    </citation>
    <scope>NUCLEOTIDE SEQUENCE [LARGE SCALE GENOMIC DNA]</scope>
    <source>
        <strain evidence="6">SAP-35</strain>
    </source>
</reference>
<evidence type="ECO:0000313" key="5">
    <source>
        <dbReference type="EMBL" id="NGZ86383.1"/>
    </source>
</evidence>
<evidence type="ECO:0000256" key="2">
    <source>
        <dbReference type="ARBA" id="ARBA00022723"/>
    </source>
</evidence>
<dbReference type="InterPro" id="IPR006913">
    <property type="entry name" value="CENP-V/GFA"/>
</dbReference>
<keyword evidence="6" id="KW-1185">Reference proteome</keyword>
<dbReference type="PANTHER" id="PTHR28620">
    <property type="entry name" value="CENTROMERE PROTEIN V"/>
    <property type="match status" value="1"/>
</dbReference>
<feature type="domain" description="CENP-V/GFA" evidence="4">
    <location>
        <begin position="6"/>
        <end position="126"/>
    </location>
</feature>
<proteinExistence type="inferred from homology"/>
<comment type="caution">
    <text evidence="5">The sequence shown here is derived from an EMBL/GenBank/DDBJ whole genome shotgun (WGS) entry which is preliminary data.</text>
</comment>
<dbReference type="InterPro" id="IPR052355">
    <property type="entry name" value="CENP-V-like"/>
</dbReference>
<evidence type="ECO:0000313" key="6">
    <source>
        <dbReference type="Proteomes" id="UP000666369"/>
    </source>
</evidence>
<gene>
    <name evidence="5" type="ORF">GW587_19245</name>
</gene>
<accession>A0ABX0FPG9</accession>
<dbReference type="Gene3D" id="2.170.150.70">
    <property type="match status" value="1"/>
</dbReference>
<name>A0ABX0FPG9_9BURK</name>
<evidence type="ECO:0000259" key="4">
    <source>
        <dbReference type="PROSITE" id="PS51891"/>
    </source>
</evidence>
<dbReference type="PROSITE" id="PS51891">
    <property type="entry name" value="CENP_V_GFA"/>
    <property type="match status" value="1"/>
</dbReference>
<dbReference type="PANTHER" id="PTHR28620:SF1">
    <property type="entry name" value="CENP-V_GFA DOMAIN-CONTAINING PROTEIN"/>
    <property type="match status" value="1"/>
</dbReference>
<keyword evidence="3" id="KW-0862">Zinc</keyword>
<protein>
    <submittedName>
        <fullName evidence="5">GFA family protein</fullName>
    </submittedName>
</protein>
<sequence length="137" mass="15354">MTKKTYHGACHCGAVTFEAAIDFEKGTTRCNCSICTKSRLWFAIVPSEDFKMGQGEDHLADYTWIPAGKTDSHLYYRFCKTCGVRTFAKGIDGTFYAVAIVTLDGFEEEADVLARTLKYQDGRHDDLKHAPADTRLL</sequence>
<dbReference type="Proteomes" id="UP000666369">
    <property type="component" value="Unassembled WGS sequence"/>
</dbReference>